<dbReference type="Proteomes" id="UP001320898">
    <property type="component" value="Unassembled WGS sequence"/>
</dbReference>
<evidence type="ECO:0000313" key="3">
    <source>
        <dbReference type="Proteomes" id="UP001320898"/>
    </source>
</evidence>
<dbReference type="InterPro" id="IPR051531">
    <property type="entry name" value="N-acetyltransferase"/>
</dbReference>
<dbReference type="PANTHER" id="PTHR43792:SF1">
    <property type="entry name" value="N-ACETYLTRANSFERASE DOMAIN-CONTAINING PROTEIN"/>
    <property type="match status" value="1"/>
</dbReference>
<accession>A0AAW5R0T5</accession>
<dbReference type="Pfam" id="PF13302">
    <property type="entry name" value="Acetyltransf_3"/>
    <property type="match status" value="1"/>
</dbReference>
<dbReference type="PANTHER" id="PTHR43792">
    <property type="entry name" value="GNAT FAMILY, PUTATIVE (AFU_ORTHOLOGUE AFUA_3G00765)-RELATED-RELATED"/>
    <property type="match status" value="1"/>
</dbReference>
<sequence>MTAPLETEIRTERLLLRPLAAADAPAIERLAGDERVARLTARLPHPYPAGAAEAFIAMALGQERGGAGRWFAITRADGPDALLGVIGLEADDDGTVEIGYWLGVPAWGQGLMSEAVPAVVAFARQWRPGARIAAHTFPENVASQRVLEKAGFRRNGVGVCQAPARDRKTVRNAPLFVFAPDETA</sequence>
<dbReference type="Gene3D" id="3.40.630.30">
    <property type="match status" value="1"/>
</dbReference>
<dbReference type="EMBL" id="JALIDZ010000004">
    <property type="protein sequence ID" value="MCT8972473.1"/>
    <property type="molecule type" value="Genomic_DNA"/>
</dbReference>
<comment type="caution">
    <text evidence="2">The sequence shown here is derived from an EMBL/GenBank/DDBJ whole genome shotgun (WGS) entry which is preliminary data.</text>
</comment>
<keyword evidence="3" id="KW-1185">Reference proteome</keyword>
<feature type="domain" description="N-acetyltransferase" evidence="1">
    <location>
        <begin position="14"/>
        <end position="171"/>
    </location>
</feature>
<reference evidence="2 3" key="1">
    <citation type="submission" date="2022-04" db="EMBL/GenBank/DDBJ databases">
        <authorList>
            <person name="Ye Y.-Q."/>
            <person name="Du Z.-J."/>
        </authorList>
    </citation>
    <scope>NUCLEOTIDE SEQUENCE [LARGE SCALE GENOMIC DNA]</scope>
    <source>
        <strain evidence="2 3">A6E488</strain>
    </source>
</reference>
<evidence type="ECO:0000259" key="1">
    <source>
        <dbReference type="PROSITE" id="PS51186"/>
    </source>
</evidence>
<name>A0AAW5R0T5_9HYPH</name>
<organism evidence="2 3">
    <name type="scientific">Microbaculum marinisediminis</name>
    <dbReference type="NCBI Taxonomy" id="2931392"/>
    <lineage>
        <taxon>Bacteria</taxon>
        <taxon>Pseudomonadati</taxon>
        <taxon>Pseudomonadota</taxon>
        <taxon>Alphaproteobacteria</taxon>
        <taxon>Hyphomicrobiales</taxon>
        <taxon>Tepidamorphaceae</taxon>
        <taxon>Microbaculum</taxon>
    </lineage>
</organism>
<dbReference type="InterPro" id="IPR016181">
    <property type="entry name" value="Acyl_CoA_acyltransferase"/>
</dbReference>
<proteinExistence type="predicted"/>
<protein>
    <submittedName>
        <fullName evidence="2">GNAT family N-acetyltransferase</fullName>
    </submittedName>
</protein>
<dbReference type="PROSITE" id="PS51186">
    <property type="entry name" value="GNAT"/>
    <property type="match status" value="1"/>
</dbReference>
<dbReference type="GO" id="GO:0016747">
    <property type="term" value="F:acyltransferase activity, transferring groups other than amino-acyl groups"/>
    <property type="evidence" value="ECO:0007669"/>
    <property type="project" value="InterPro"/>
</dbReference>
<dbReference type="RefSeq" id="WP_261616031.1">
    <property type="nucleotide sequence ID" value="NZ_JALIDZ010000004.1"/>
</dbReference>
<gene>
    <name evidence="2" type="ORF">MUB46_11445</name>
</gene>
<dbReference type="InterPro" id="IPR000182">
    <property type="entry name" value="GNAT_dom"/>
</dbReference>
<evidence type="ECO:0000313" key="2">
    <source>
        <dbReference type="EMBL" id="MCT8972473.1"/>
    </source>
</evidence>
<dbReference type="SUPFAM" id="SSF55729">
    <property type="entry name" value="Acyl-CoA N-acyltransferases (Nat)"/>
    <property type="match status" value="1"/>
</dbReference>
<dbReference type="AlphaFoldDB" id="A0AAW5R0T5"/>